<evidence type="ECO:0000313" key="3">
    <source>
        <dbReference type="Proteomes" id="UP000643405"/>
    </source>
</evidence>
<dbReference type="PANTHER" id="PTHR35563">
    <property type="entry name" value="BARREL METAL-DEPENDENT HYDROLASE, PUTATIVE (AFU_ORTHOLOGUE AFUA_1G16240)-RELATED"/>
    <property type="match status" value="1"/>
</dbReference>
<dbReference type="PANTHER" id="PTHR35563:SF2">
    <property type="entry name" value="BARREL METAL-DEPENDENT HYDROLASE, PUTATIVE (AFU_ORTHOLOGUE AFUA_1G16240)-RELATED"/>
    <property type="match status" value="1"/>
</dbReference>
<dbReference type="Gene3D" id="3.20.20.140">
    <property type="entry name" value="Metal-dependent hydrolases"/>
    <property type="match status" value="1"/>
</dbReference>
<proteinExistence type="predicted"/>
<dbReference type="Pfam" id="PF04909">
    <property type="entry name" value="Amidohydro_2"/>
    <property type="match status" value="1"/>
</dbReference>
<dbReference type="EMBL" id="JACVVX010000010">
    <property type="protein sequence ID" value="MBD0417168.1"/>
    <property type="molecule type" value="Genomic_DNA"/>
</dbReference>
<protein>
    <submittedName>
        <fullName evidence="2">Amidohydrolase family protein</fullName>
    </submittedName>
</protein>
<evidence type="ECO:0000259" key="1">
    <source>
        <dbReference type="Pfam" id="PF04909"/>
    </source>
</evidence>
<dbReference type="RefSeq" id="WP_188166610.1">
    <property type="nucleotide sequence ID" value="NZ_JACVVX010000010.1"/>
</dbReference>
<organism evidence="2 3">
    <name type="scientific">Oryzicola mucosus</name>
    <dbReference type="NCBI Taxonomy" id="2767425"/>
    <lineage>
        <taxon>Bacteria</taxon>
        <taxon>Pseudomonadati</taxon>
        <taxon>Pseudomonadota</taxon>
        <taxon>Alphaproteobacteria</taxon>
        <taxon>Hyphomicrobiales</taxon>
        <taxon>Phyllobacteriaceae</taxon>
        <taxon>Oryzicola</taxon>
    </lineage>
</organism>
<dbReference type="InterPro" id="IPR032466">
    <property type="entry name" value="Metal_Hydrolase"/>
</dbReference>
<dbReference type="GO" id="GO:0016787">
    <property type="term" value="F:hydrolase activity"/>
    <property type="evidence" value="ECO:0007669"/>
    <property type="project" value="InterPro"/>
</dbReference>
<dbReference type="InterPro" id="IPR006680">
    <property type="entry name" value="Amidohydro-rel"/>
</dbReference>
<reference evidence="2" key="1">
    <citation type="submission" date="2020-09" db="EMBL/GenBank/DDBJ databases">
        <title>Genome seq and assembly of Tianweitania sp.</title>
        <authorList>
            <person name="Chhetri G."/>
        </authorList>
    </citation>
    <scope>NUCLEOTIDE SEQUENCE</scope>
    <source>
        <strain evidence="2">Rool2</strain>
    </source>
</reference>
<dbReference type="Proteomes" id="UP000643405">
    <property type="component" value="Unassembled WGS sequence"/>
</dbReference>
<accession>A0A8J6PMS6</accession>
<comment type="caution">
    <text evidence="2">The sequence shown here is derived from an EMBL/GenBank/DDBJ whole genome shotgun (WGS) entry which is preliminary data.</text>
</comment>
<feature type="domain" description="Amidohydrolase-related" evidence="1">
    <location>
        <begin position="20"/>
        <end position="285"/>
    </location>
</feature>
<dbReference type="SUPFAM" id="SSF51556">
    <property type="entry name" value="Metallo-dependent hydrolases"/>
    <property type="match status" value="1"/>
</dbReference>
<gene>
    <name evidence="2" type="ORF">ICI42_21210</name>
</gene>
<dbReference type="AlphaFoldDB" id="A0A8J6PMS6"/>
<keyword evidence="3" id="KW-1185">Reference proteome</keyword>
<name>A0A8J6PMS6_9HYPH</name>
<dbReference type="InterPro" id="IPR052358">
    <property type="entry name" value="Aro_Compnd_Degr_Hydrolases"/>
</dbReference>
<sequence>MLVRKLEGKAPVHALPAGSIDSQMHMYLPGFPAQPGGPGLPPGALPTPDDYRRLMNWLGIDRVVVTQGNAHQHDNGSLLACLKAMGDVARGVAVIGGDTSDAEMQRLSDAGIVGARIMDLPGGARTLVDIEAVDVRTAQFGWCIAVQFDGSTLLEHESRLSRLKSRWILDHHGKFFSGITPDDPKVDAVKRLIDGGNCWFKFAGCYESSLTGGPDYSDIAAVSRLIAEYAPERIVWGTNWPHNAMQRTEDYPDDAALLDTVMSWFPSDAARHRALVDNPQDLFQFPAFNG</sequence>
<evidence type="ECO:0000313" key="2">
    <source>
        <dbReference type="EMBL" id="MBD0417168.1"/>
    </source>
</evidence>